<keyword evidence="3" id="KW-1185">Reference proteome</keyword>
<gene>
    <name evidence="2" type="ORF">V5O48_001604</name>
</gene>
<feature type="compositionally biased region" description="Basic and acidic residues" evidence="1">
    <location>
        <begin position="197"/>
        <end position="210"/>
    </location>
</feature>
<sequence>MDELDEDSIRQCALAARCFLGPARRRLFTKVNLCEQEHPHYASTGRWQKLRAGIRHNISSQLLGSTRCRQLAELLESCPEVGEFTEELIIEGLELMPQYRSWYNPKSAPLHIILPRLPNLKSISLLFPQYYPLHFNWLPPTSRTALVRAVQSPNIRSLVLENVLFEAVDDLIHFVRHAASGGHLTDLSITSLNEGGSAKEKNPEWKEEPIRSLNHTDTTNVMRSFHLVACPVHAEQVLQWVRGDDCHLRLSELSALEVVTPMTPEILRLVTEIVGTQLPSSRLQHLGLAYCTEPLHSPPILPGPLSQPLLGQAQHSLQSLTLYVLSRNLGDFQTLPPSTVNWWCSLLKTSSFPNLTEFRIHRRGMAAHSMLSGLTVAWSPDRFAENAIRWQRMEAELVKSAPNVTLRVELWLEGSLSTSKWKNMFFPDGDYKYLEAYFPLAHSGQVPLVIDMKVSTKRVNRRLRLREDSSLPKNLVKHRGHFVYTPETRWSSLTQTLCPRFLENASKTEFEYYFLDHEE</sequence>
<accession>A0ABR3FY24</accession>
<organism evidence="2 3">
    <name type="scientific">Marasmius crinis-equi</name>
    <dbReference type="NCBI Taxonomy" id="585013"/>
    <lineage>
        <taxon>Eukaryota</taxon>
        <taxon>Fungi</taxon>
        <taxon>Dikarya</taxon>
        <taxon>Basidiomycota</taxon>
        <taxon>Agaricomycotina</taxon>
        <taxon>Agaricomycetes</taxon>
        <taxon>Agaricomycetidae</taxon>
        <taxon>Agaricales</taxon>
        <taxon>Marasmiineae</taxon>
        <taxon>Marasmiaceae</taxon>
        <taxon>Marasmius</taxon>
    </lineage>
</organism>
<comment type="caution">
    <text evidence="2">The sequence shown here is derived from an EMBL/GenBank/DDBJ whole genome shotgun (WGS) entry which is preliminary data.</text>
</comment>
<evidence type="ECO:0000313" key="2">
    <source>
        <dbReference type="EMBL" id="KAL0580450.1"/>
    </source>
</evidence>
<reference evidence="2 3" key="1">
    <citation type="submission" date="2024-02" db="EMBL/GenBank/DDBJ databases">
        <title>A draft genome for the cacao thread blight pathogen Marasmius crinis-equi.</title>
        <authorList>
            <person name="Cohen S.P."/>
            <person name="Baruah I.K."/>
            <person name="Amoako-Attah I."/>
            <person name="Bukari Y."/>
            <person name="Meinhardt L.W."/>
            <person name="Bailey B.A."/>
        </authorList>
    </citation>
    <scope>NUCLEOTIDE SEQUENCE [LARGE SCALE GENOMIC DNA]</scope>
    <source>
        <strain evidence="2 3">GH-76</strain>
    </source>
</reference>
<protein>
    <recommendedName>
        <fullName evidence="4">F-box domain-containing protein</fullName>
    </recommendedName>
</protein>
<name>A0ABR3FY24_9AGAR</name>
<dbReference type="EMBL" id="JBAHYK010000031">
    <property type="protein sequence ID" value="KAL0580450.1"/>
    <property type="molecule type" value="Genomic_DNA"/>
</dbReference>
<evidence type="ECO:0008006" key="4">
    <source>
        <dbReference type="Google" id="ProtNLM"/>
    </source>
</evidence>
<proteinExistence type="predicted"/>
<feature type="region of interest" description="Disordered" evidence="1">
    <location>
        <begin position="193"/>
        <end position="212"/>
    </location>
</feature>
<evidence type="ECO:0000313" key="3">
    <source>
        <dbReference type="Proteomes" id="UP001465976"/>
    </source>
</evidence>
<evidence type="ECO:0000256" key="1">
    <source>
        <dbReference type="SAM" id="MobiDB-lite"/>
    </source>
</evidence>
<dbReference type="Proteomes" id="UP001465976">
    <property type="component" value="Unassembled WGS sequence"/>
</dbReference>